<evidence type="ECO:0000313" key="3">
    <source>
        <dbReference type="EMBL" id="MEU8136193.1"/>
    </source>
</evidence>
<evidence type="ECO:0000313" key="4">
    <source>
        <dbReference type="Proteomes" id="UP001551482"/>
    </source>
</evidence>
<name>A0ABV3DKB9_9ACTN</name>
<dbReference type="PANTHER" id="PTHR33164">
    <property type="entry name" value="TRANSCRIPTIONAL REGULATOR, MARR FAMILY"/>
    <property type="match status" value="1"/>
</dbReference>
<keyword evidence="4" id="KW-1185">Reference proteome</keyword>
<dbReference type="Gene3D" id="1.10.10.10">
    <property type="entry name" value="Winged helix-like DNA-binding domain superfamily/Winged helix DNA-binding domain"/>
    <property type="match status" value="1"/>
</dbReference>
<dbReference type="InterPro" id="IPR036390">
    <property type="entry name" value="WH_DNA-bd_sf"/>
</dbReference>
<comment type="caution">
    <text evidence="3">The sequence shown here is derived from an EMBL/GenBank/DDBJ whole genome shotgun (WGS) entry which is preliminary data.</text>
</comment>
<dbReference type="InterPro" id="IPR000835">
    <property type="entry name" value="HTH_MarR-typ"/>
</dbReference>
<dbReference type="EMBL" id="JBEZFP010000058">
    <property type="protein sequence ID" value="MEU8136193.1"/>
    <property type="molecule type" value="Genomic_DNA"/>
</dbReference>
<sequence>MDNAYGQHSRQSPREPSSGYGPVVGVDADDAAALLAEALESLITVWGRAQEAFGTTVSPTQLRALTIISRTPGVSLHGLAQEMGTVSSVASRLCDRMDSAGLMRRELDSDNRRKVTLALTSEGEALMTAIRERRARDLVTALSAMSATDRAALVTGILAFRQATGHAQTDNGGAHRASGSPQSPTSRRLA</sequence>
<dbReference type="PANTHER" id="PTHR33164:SF43">
    <property type="entry name" value="HTH-TYPE TRANSCRIPTIONAL REPRESSOR YETL"/>
    <property type="match status" value="1"/>
</dbReference>
<protein>
    <submittedName>
        <fullName evidence="3">MarR family transcriptional regulator</fullName>
    </submittedName>
</protein>
<feature type="region of interest" description="Disordered" evidence="1">
    <location>
        <begin position="166"/>
        <end position="190"/>
    </location>
</feature>
<feature type="compositionally biased region" description="Polar residues" evidence="1">
    <location>
        <begin position="1"/>
        <end position="10"/>
    </location>
</feature>
<evidence type="ECO:0000256" key="1">
    <source>
        <dbReference type="SAM" id="MobiDB-lite"/>
    </source>
</evidence>
<organism evidence="3 4">
    <name type="scientific">Streptodolium elevatio</name>
    <dbReference type="NCBI Taxonomy" id="3157996"/>
    <lineage>
        <taxon>Bacteria</taxon>
        <taxon>Bacillati</taxon>
        <taxon>Actinomycetota</taxon>
        <taxon>Actinomycetes</taxon>
        <taxon>Kitasatosporales</taxon>
        <taxon>Streptomycetaceae</taxon>
        <taxon>Streptodolium</taxon>
    </lineage>
</organism>
<feature type="domain" description="HTH marR-type" evidence="2">
    <location>
        <begin position="28"/>
        <end position="162"/>
    </location>
</feature>
<accession>A0ABV3DKB9</accession>
<feature type="compositionally biased region" description="Polar residues" evidence="1">
    <location>
        <begin position="179"/>
        <end position="190"/>
    </location>
</feature>
<dbReference type="InterPro" id="IPR039422">
    <property type="entry name" value="MarR/SlyA-like"/>
</dbReference>
<reference evidence="3 4" key="1">
    <citation type="submission" date="2024-06" db="EMBL/GenBank/DDBJ databases">
        <title>The Natural Products Discovery Center: Release of the First 8490 Sequenced Strains for Exploring Actinobacteria Biosynthetic Diversity.</title>
        <authorList>
            <person name="Kalkreuter E."/>
            <person name="Kautsar S.A."/>
            <person name="Yang D."/>
            <person name="Bader C.D."/>
            <person name="Teijaro C.N."/>
            <person name="Fluegel L."/>
            <person name="Davis C.M."/>
            <person name="Simpson J.R."/>
            <person name="Lauterbach L."/>
            <person name="Steele A.D."/>
            <person name="Gui C."/>
            <person name="Meng S."/>
            <person name="Li G."/>
            <person name="Viehrig K."/>
            <person name="Ye F."/>
            <person name="Su P."/>
            <person name="Kiefer A.F."/>
            <person name="Nichols A."/>
            <person name="Cepeda A.J."/>
            <person name="Yan W."/>
            <person name="Fan B."/>
            <person name="Jiang Y."/>
            <person name="Adhikari A."/>
            <person name="Zheng C.-J."/>
            <person name="Schuster L."/>
            <person name="Cowan T.M."/>
            <person name="Smanski M.J."/>
            <person name="Chevrette M.G."/>
            <person name="De Carvalho L.P.S."/>
            <person name="Shen B."/>
        </authorList>
    </citation>
    <scope>NUCLEOTIDE SEQUENCE [LARGE SCALE GENOMIC DNA]</scope>
    <source>
        <strain evidence="3 4">NPDC048946</strain>
    </source>
</reference>
<dbReference type="Proteomes" id="UP001551482">
    <property type="component" value="Unassembled WGS sequence"/>
</dbReference>
<dbReference type="SMART" id="SM00347">
    <property type="entry name" value="HTH_MARR"/>
    <property type="match status" value="1"/>
</dbReference>
<dbReference type="RefSeq" id="WP_358356527.1">
    <property type="nucleotide sequence ID" value="NZ_JBEZFP010000058.1"/>
</dbReference>
<dbReference type="Pfam" id="PF01047">
    <property type="entry name" value="MarR"/>
    <property type="match status" value="1"/>
</dbReference>
<dbReference type="SUPFAM" id="SSF46785">
    <property type="entry name" value="Winged helix' DNA-binding domain"/>
    <property type="match status" value="1"/>
</dbReference>
<feature type="region of interest" description="Disordered" evidence="1">
    <location>
        <begin position="1"/>
        <end position="23"/>
    </location>
</feature>
<gene>
    <name evidence="3" type="ORF">AB0C36_22115</name>
</gene>
<evidence type="ECO:0000259" key="2">
    <source>
        <dbReference type="PROSITE" id="PS50995"/>
    </source>
</evidence>
<dbReference type="InterPro" id="IPR036388">
    <property type="entry name" value="WH-like_DNA-bd_sf"/>
</dbReference>
<dbReference type="PROSITE" id="PS50995">
    <property type="entry name" value="HTH_MARR_2"/>
    <property type="match status" value="1"/>
</dbReference>
<proteinExistence type="predicted"/>